<feature type="transmembrane region" description="Helical" evidence="2">
    <location>
        <begin position="56"/>
        <end position="77"/>
    </location>
</feature>
<evidence type="ECO:0000256" key="1">
    <source>
        <dbReference type="SAM" id="MobiDB-lite"/>
    </source>
</evidence>
<gene>
    <name evidence="3" type="ordered locus">Celf_2097</name>
</gene>
<proteinExistence type="predicted"/>
<keyword evidence="4" id="KW-1185">Reference proteome</keyword>
<reference evidence="3 4" key="1">
    <citation type="submission" date="2011-04" db="EMBL/GenBank/DDBJ databases">
        <title>Complete sequence of Cellulomonas fimi ATCC 484.</title>
        <authorList>
            <consortium name="US DOE Joint Genome Institute"/>
            <person name="Lucas S."/>
            <person name="Han J."/>
            <person name="Lapidus A."/>
            <person name="Cheng J.-F."/>
            <person name="Goodwin L."/>
            <person name="Pitluck S."/>
            <person name="Peters L."/>
            <person name="Chertkov O."/>
            <person name="Detter J.C."/>
            <person name="Han C."/>
            <person name="Tapia R."/>
            <person name="Land M."/>
            <person name="Hauser L."/>
            <person name="Kyrpides N."/>
            <person name="Ivanova N."/>
            <person name="Ovchinnikova G."/>
            <person name="Pagani I."/>
            <person name="Mead D."/>
            <person name="Brumm P."/>
            <person name="Woyke T."/>
        </authorList>
    </citation>
    <scope>NUCLEOTIDE SEQUENCE [LARGE SCALE GENOMIC DNA]</scope>
    <source>
        <strain evidence="4">ATCC 484 / DSM 20113 / JCM 1341 / NBRC 15513 / NCIMB 8980 / NCTC 7547</strain>
    </source>
</reference>
<dbReference type="KEGG" id="cfi:Celf_2097"/>
<name>F4H0X8_CELFA</name>
<accession>F4H0X8</accession>
<keyword evidence="2" id="KW-0472">Membrane</keyword>
<dbReference type="Proteomes" id="UP000008460">
    <property type="component" value="Chromosome"/>
</dbReference>
<evidence type="ECO:0000313" key="4">
    <source>
        <dbReference type="Proteomes" id="UP000008460"/>
    </source>
</evidence>
<evidence type="ECO:0008006" key="5">
    <source>
        <dbReference type="Google" id="ProtNLM"/>
    </source>
</evidence>
<dbReference type="EMBL" id="CP002666">
    <property type="protein sequence ID" value="AEE46225.1"/>
    <property type="molecule type" value="Genomic_DNA"/>
</dbReference>
<feature type="transmembrane region" description="Helical" evidence="2">
    <location>
        <begin position="128"/>
        <end position="148"/>
    </location>
</feature>
<dbReference type="AlphaFoldDB" id="F4H0X8"/>
<feature type="compositionally biased region" description="Basic and acidic residues" evidence="1">
    <location>
        <begin position="1"/>
        <end position="10"/>
    </location>
</feature>
<feature type="transmembrane region" description="Helical" evidence="2">
    <location>
        <begin position="98"/>
        <end position="122"/>
    </location>
</feature>
<dbReference type="eggNOG" id="ENOG5032QAZ">
    <property type="taxonomic scope" value="Bacteria"/>
</dbReference>
<feature type="transmembrane region" description="Helical" evidence="2">
    <location>
        <begin position="160"/>
        <end position="180"/>
    </location>
</feature>
<evidence type="ECO:0000313" key="3">
    <source>
        <dbReference type="EMBL" id="AEE46225.1"/>
    </source>
</evidence>
<dbReference type="HOGENOM" id="CLU_125420_1_0_11"/>
<protein>
    <recommendedName>
        <fullName evidence="5">Integral membrane protein</fullName>
    </recommendedName>
</protein>
<sequence>MRGDTARVTDDSPATGAPRSVRVRTHAAEHRRRASHLYGLVISGSVLAAAPDDFGLVRLGSAVVGTLLVYWLAESYAHWTALRALQGRPLTPHERREVFLDGLPLVAACAVPVTVLVVEAALGVEPGLGVRVALAINAALLVVVGWNMAGEGGISGWRRVGASALTGALGLAMVVLKLGLHH</sequence>
<evidence type="ECO:0000256" key="2">
    <source>
        <dbReference type="SAM" id="Phobius"/>
    </source>
</evidence>
<keyword evidence="2" id="KW-1133">Transmembrane helix</keyword>
<keyword evidence="2" id="KW-0812">Transmembrane</keyword>
<feature type="region of interest" description="Disordered" evidence="1">
    <location>
        <begin position="1"/>
        <end position="25"/>
    </location>
</feature>
<organism evidence="3 4">
    <name type="scientific">Cellulomonas fimi (strain ATCC 484 / DSM 20113 / JCM 1341 / CCUG 24087 / LMG 16345 / NBRC 15513 / NCIMB 8980 / NCTC 7547 / NRS-133)</name>
    <dbReference type="NCBI Taxonomy" id="590998"/>
    <lineage>
        <taxon>Bacteria</taxon>
        <taxon>Bacillati</taxon>
        <taxon>Actinomycetota</taxon>
        <taxon>Actinomycetes</taxon>
        <taxon>Micrococcales</taxon>
        <taxon>Cellulomonadaceae</taxon>
        <taxon>Cellulomonas</taxon>
    </lineage>
</organism>